<feature type="compositionally biased region" description="Basic and acidic residues" evidence="2">
    <location>
        <begin position="50"/>
        <end position="60"/>
    </location>
</feature>
<evidence type="ECO:0000256" key="1">
    <source>
        <dbReference type="SAM" id="Coils"/>
    </source>
</evidence>
<dbReference type="EMBL" id="VDMB01000003">
    <property type="protein sequence ID" value="TYT75570.1"/>
    <property type="molecule type" value="Genomic_DNA"/>
</dbReference>
<evidence type="ECO:0000256" key="2">
    <source>
        <dbReference type="SAM" id="MobiDB-lite"/>
    </source>
</evidence>
<proteinExistence type="predicted"/>
<keyword evidence="1" id="KW-0175">Coiled coil</keyword>
<reference evidence="3 4" key="1">
    <citation type="submission" date="2019-06" db="EMBL/GenBank/DDBJ databases">
        <title>Desulfobotulus mexicanus sp. nov., a novel sulfate-reducing bacterium isolated from the sediment of an alkaline crater lake in Mexico.</title>
        <authorList>
            <person name="Hirschler-Rea A."/>
        </authorList>
    </citation>
    <scope>NUCLEOTIDE SEQUENCE [LARGE SCALE GENOMIC DNA]</scope>
    <source>
        <strain evidence="3 4">PAR22N</strain>
    </source>
</reference>
<organism evidence="3 4">
    <name type="scientific">Desulfobotulus mexicanus</name>
    <dbReference type="NCBI Taxonomy" id="2586642"/>
    <lineage>
        <taxon>Bacteria</taxon>
        <taxon>Pseudomonadati</taxon>
        <taxon>Thermodesulfobacteriota</taxon>
        <taxon>Desulfobacteria</taxon>
        <taxon>Desulfobacterales</taxon>
        <taxon>Desulfobacteraceae</taxon>
        <taxon>Desulfobotulus</taxon>
    </lineage>
</organism>
<name>A0A5Q4VHB7_9BACT</name>
<protein>
    <submittedName>
        <fullName evidence="3">Uncharacterized protein</fullName>
    </submittedName>
</protein>
<feature type="coiled-coil region" evidence="1">
    <location>
        <begin position="91"/>
        <end position="118"/>
    </location>
</feature>
<sequence>MGLKPLPLNLSGFSCGKENAMNDFLKNLRSSQKERSHGSGRSSQDSYGNPEKRAAYDRRSQQKKSMVQGSEDFFKRAEETLAGIQVLLQGMNETMGRLADARERRADVEEKKLALLEALLPLTLDALKSVVEAPTPAVNSPENGEKKNGLSGVGRDAPVLKKLSGEEKKEIVKNIRTLRKLGHTYDQIAEHLEKNRVPTFSNKGKWHAQTIHRLCRIP</sequence>
<comment type="caution">
    <text evidence="3">The sequence shown here is derived from an EMBL/GenBank/DDBJ whole genome shotgun (WGS) entry which is preliminary data.</text>
</comment>
<feature type="region of interest" description="Disordered" evidence="2">
    <location>
        <begin position="25"/>
        <end position="69"/>
    </location>
</feature>
<gene>
    <name evidence="3" type="ORF">FIM25_03790</name>
</gene>
<evidence type="ECO:0000313" key="3">
    <source>
        <dbReference type="EMBL" id="TYT75570.1"/>
    </source>
</evidence>
<evidence type="ECO:0000313" key="4">
    <source>
        <dbReference type="Proteomes" id="UP000321899"/>
    </source>
</evidence>
<dbReference type="Proteomes" id="UP000321899">
    <property type="component" value="Unassembled WGS sequence"/>
</dbReference>
<feature type="region of interest" description="Disordered" evidence="2">
    <location>
        <begin position="135"/>
        <end position="155"/>
    </location>
</feature>
<dbReference type="OrthoDB" id="5419902at2"/>
<accession>A0A5Q4VHB7</accession>
<dbReference type="PROSITE" id="PS51257">
    <property type="entry name" value="PROKAR_LIPOPROTEIN"/>
    <property type="match status" value="1"/>
</dbReference>
<keyword evidence="4" id="KW-1185">Reference proteome</keyword>
<dbReference type="AlphaFoldDB" id="A0A5Q4VHB7"/>